<dbReference type="InterPro" id="IPR003661">
    <property type="entry name" value="HisK_dim/P_dom"/>
</dbReference>
<dbReference type="InterPro" id="IPR036097">
    <property type="entry name" value="HisK_dim/P_sf"/>
</dbReference>
<name>A0ABS2CU63_9FLAO</name>
<dbReference type="EMBL" id="JACSOD020000435">
    <property type="protein sequence ID" value="MBM6498493.1"/>
    <property type="molecule type" value="Genomic_DNA"/>
</dbReference>
<dbReference type="CDD" id="cd00082">
    <property type="entry name" value="HisKA"/>
    <property type="match status" value="1"/>
</dbReference>
<dbReference type="SUPFAM" id="SSF55874">
    <property type="entry name" value="ATPase domain of HSP90 chaperone/DNA topoisomerase II/histidine kinase"/>
    <property type="match status" value="1"/>
</dbReference>
<keyword evidence="14" id="KW-1185">Reference proteome</keyword>
<feature type="repeat" description="TPR" evidence="8">
    <location>
        <begin position="107"/>
        <end position="140"/>
    </location>
</feature>
<reference evidence="13 14" key="1">
    <citation type="submission" date="2021-02" db="EMBL/GenBank/DDBJ databases">
        <authorList>
            <person name="Jung H.S."/>
            <person name="Chun B.H."/>
            <person name="Jeon C.O."/>
        </authorList>
    </citation>
    <scope>NUCLEOTIDE SEQUENCE [LARGE SCALE GENOMIC DNA]</scope>
    <source>
        <strain evidence="13 14">LMG 25203</strain>
    </source>
</reference>
<dbReference type="Gene3D" id="1.10.287.130">
    <property type="match status" value="1"/>
</dbReference>
<evidence type="ECO:0000256" key="1">
    <source>
        <dbReference type="ARBA" id="ARBA00000085"/>
    </source>
</evidence>
<dbReference type="CDD" id="cd16922">
    <property type="entry name" value="HATPase_EvgS-ArcB-TorS-like"/>
    <property type="match status" value="1"/>
</dbReference>
<dbReference type="RefSeq" id="WP_187658427.1">
    <property type="nucleotide sequence ID" value="NZ_JACSOD020000435.1"/>
</dbReference>
<dbReference type="Gene3D" id="3.30.565.10">
    <property type="entry name" value="Histidine kinase-like ATPase, C-terminal domain"/>
    <property type="match status" value="1"/>
</dbReference>
<dbReference type="SUPFAM" id="SSF47384">
    <property type="entry name" value="Homodimeric domain of signal transducing histidine kinase"/>
    <property type="match status" value="1"/>
</dbReference>
<dbReference type="SUPFAM" id="SSF48452">
    <property type="entry name" value="TPR-like"/>
    <property type="match status" value="1"/>
</dbReference>
<dbReference type="SMART" id="SM00388">
    <property type="entry name" value="HisKA"/>
    <property type="match status" value="1"/>
</dbReference>
<gene>
    <name evidence="13" type="ORF">H9X54_004155</name>
</gene>
<keyword evidence="3 7" id="KW-0597">Phosphoprotein</keyword>
<dbReference type="Pfam" id="PF00072">
    <property type="entry name" value="Response_reg"/>
    <property type="match status" value="1"/>
</dbReference>
<keyword evidence="6" id="KW-0902">Two-component regulatory system</keyword>
<dbReference type="PANTHER" id="PTHR45339:SF1">
    <property type="entry name" value="HYBRID SIGNAL TRANSDUCTION HISTIDINE KINASE J"/>
    <property type="match status" value="1"/>
</dbReference>
<dbReference type="PROSITE" id="PS50110">
    <property type="entry name" value="RESPONSE_REGULATORY"/>
    <property type="match status" value="1"/>
</dbReference>
<evidence type="ECO:0000256" key="9">
    <source>
        <dbReference type="SAM" id="Coils"/>
    </source>
</evidence>
<evidence type="ECO:0000256" key="10">
    <source>
        <dbReference type="SAM" id="Phobius"/>
    </source>
</evidence>
<dbReference type="Pfam" id="PF07719">
    <property type="entry name" value="TPR_2"/>
    <property type="match status" value="1"/>
</dbReference>
<dbReference type="InterPro" id="IPR011006">
    <property type="entry name" value="CheY-like_superfamily"/>
</dbReference>
<accession>A0ABS2CU63</accession>
<dbReference type="Gene3D" id="1.25.40.10">
    <property type="entry name" value="Tetratricopeptide repeat domain"/>
    <property type="match status" value="3"/>
</dbReference>
<keyword evidence="9" id="KW-0175">Coiled coil</keyword>
<feature type="domain" description="Response regulatory" evidence="12">
    <location>
        <begin position="612"/>
        <end position="727"/>
    </location>
</feature>
<evidence type="ECO:0000256" key="4">
    <source>
        <dbReference type="ARBA" id="ARBA00022737"/>
    </source>
</evidence>
<feature type="coiled-coil region" evidence="9">
    <location>
        <begin position="329"/>
        <end position="356"/>
    </location>
</feature>
<keyword evidence="5 8" id="KW-0802">TPR repeat</keyword>
<sequence>MKKIIFLLLFSIPFYGQMGAVKEIDSVAYYIKLADFYKSKNNYKSSLVSSNEAIKFASKTNNPLSKSLAYTSLGTSFFELKKIADAKEAFLKSIAELNKEPLSSNLALNYYKLGLCYMSLEDYQKAETFFNKAQEIYDTLKIENQELITLQKGIVYRTKGKTKEATELFNSIISKPDNQDYYESKAEALYQLARIELGNNRNNLALNYLERALEKNTADKNIEQRIKILHSLSFTNDKVLNTKKAYRYLKEHVKLRDSLLKLNNDRLDPNEYYTLKENERTDLFEELIKENEVQQKSNRFAKVIVILAIALITILSLLSLSLYKNNIIRTKTNKLLQEKNSELEIAKEKAEKASQARADFLSTVSHELRTPLNAINGITHLLIEEDPKDSQKHYLNSLKFSGNYLLTFINEILEINRIESNNIEVEKIDFNLKDLLYNIQNSLKELAKVNNNQFILDIDPKVPDAIVSDPTKLSQIFINLINNALKFTKNGEVKVMAELFGIKDNHATIHFEIIDTGIGIAAEKQESIFDSFSQGSIEINRKYGGTGLGLAIVKKLMDLLGGTIKLQSELGKGTTFYFDLEIEISSKKIEQEKEIELEIPLDISDEILEGKNVLIVEDNKINQMITKKMVEKKGMITTIIDNGEDAVEAIRGKHNYDLVLMDVHLPGINGTIATKEIRKFNKELSIIALTAISLNENRDILLSFGMNDVITKPFDPVNFYNVIAKVLSKSKSTV</sequence>
<evidence type="ECO:0000259" key="12">
    <source>
        <dbReference type="PROSITE" id="PS50110"/>
    </source>
</evidence>
<dbReference type="SMART" id="SM00448">
    <property type="entry name" value="REC"/>
    <property type="match status" value="1"/>
</dbReference>
<dbReference type="CDD" id="cd17546">
    <property type="entry name" value="REC_hyHK_CKI1_RcsC-like"/>
    <property type="match status" value="1"/>
</dbReference>
<dbReference type="InterPro" id="IPR004358">
    <property type="entry name" value="Sig_transdc_His_kin-like_C"/>
</dbReference>
<dbReference type="Pfam" id="PF02518">
    <property type="entry name" value="HATPase_c"/>
    <property type="match status" value="1"/>
</dbReference>
<dbReference type="SMART" id="SM00028">
    <property type="entry name" value="TPR"/>
    <property type="match status" value="5"/>
</dbReference>
<keyword evidence="10" id="KW-0812">Transmembrane</keyword>
<dbReference type="EC" id="2.7.13.3" evidence="2"/>
<dbReference type="PANTHER" id="PTHR45339">
    <property type="entry name" value="HYBRID SIGNAL TRANSDUCTION HISTIDINE KINASE J"/>
    <property type="match status" value="1"/>
</dbReference>
<dbReference type="InterPro" id="IPR001789">
    <property type="entry name" value="Sig_transdc_resp-reg_receiver"/>
</dbReference>
<dbReference type="SMART" id="SM00387">
    <property type="entry name" value="HATPase_c"/>
    <property type="match status" value="1"/>
</dbReference>
<dbReference type="InterPro" id="IPR011990">
    <property type="entry name" value="TPR-like_helical_dom_sf"/>
</dbReference>
<evidence type="ECO:0000259" key="11">
    <source>
        <dbReference type="PROSITE" id="PS50109"/>
    </source>
</evidence>
<feature type="transmembrane region" description="Helical" evidence="10">
    <location>
        <begin position="303"/>
        <end position="323"/>
    </location>
</feature>
<dbReference type="SUPFAM" id="SSF52172">
    <property type="entry name" value="CheY-like"/>
    <property type="match status" value="1"/>
</dbReference>
<protein>
    <recommendedName>
        <fullName evidence="2">histidine kinase</fullName>
        <ecNumber evidence="2">2.7.13.3</ecNumber>
    </recommendedName>
</protein>
<organism evidence="13 14">
    <name type="scientific">Flavobacterium macrobrachii</name>
    <dbReference type="NCBI Taxonomy" id="591204"/>
    <lineage>
        <taxon>Bacteria</taxon>
        <taxon>Pseudomonadati</taxon>
        <taxon>Bacteroidota</taxon>
        <taxon>Flavobacteriia</taxon>
        <taxon>Flavobacteriales</taxon>
        <taxon>Flavobacteriaceae</taxon>
        <taxon>Flavobacterium</taxon>
    </lineage>
</organism>
<dbReference type="PRINTS" id="PR00344">
    <property type="entry name" value="BCTRLSENSOR"/>
</dbReference>
<evidence type="ECO:0000256" key="6">
    <source>
        <dbReference type="ARBA" id="ARBA00023012"/>
    </source>
</evidence>
<evidence type="ECO:0000256" key="7">
    <source>
        <dbReference type="PROSITE-ProRule" id="PRU00169"/>
    </source>
</evidence>
<feature type="domain" description="Histidine kinase" evidence="11">
    <location>
        <begin position="363"/>
        <end position="584"/>
    </location>
</feature>
<dbReference type="InterPro" id="IPR005467">
    <property type="entry name" value="His_kinase_dom"/>
</dbReference>
<proteinExistence type="predicted"/>
<evidence type="ECO:0000256" key="8">
    <source>
        <dbReference type="PROSITE-ProRule" id="PRU00339"/>
    </source>
</evidence>
<dbReference type="InterPro" id="IPR013105">
    <property type="entry name" value="TPR_2"/>
</dbReference>
<evidence type="ECO:0000313" key="14">
    <source>
        <dbReference type="Proteomes" id="UP000759529"/>
    </source>
</evidence>
<dbReference type="Pfam" id="PF00512">
    <property type="entry name" value="HisKA"/>
    <property type="match status" value="1"/>
</dbReference>
<dbReference type="InterPro" id="IPR036890">
    <property type="entry name" value="HATPase_C_sf"/>
</dbReference>
<dbReference type="PROSITE" id="PS50005">
    <property type="entry name" value="TPR"/>
    <property type="match status" value="1"/>
</dbReference>
<keyword evidence="10" id="KW-1133">Transmembrane helix</keyword>
<dbReference type="PROSITE" id="PS50109">
    <property type="entry name" value="HIS_KIN"/>
    <property type="match status" value="1"/>
</dbReference>
<dbReference type="InterPro" id="IPR019734">
    <property type="entry name" value="TPR_rpt"/>
</dbReference>
<keyword evidence="10" id="KW-0472">Membrane</keyword>
<dbReference type="Proteomes" id="UP000759529">
    <property type="component" value="Unassembled WGS sequence"/>
</dbReference>
<feature type="modified residue" description="4-aspartylphosphate" evidence="7">
    <location>
        <position position="662"/>
    </location>
</feature>
<comment type="caution">
    <text evidence="13">The sequence shown here is derived from an EMBL/GenBank/DDBJ whole genome shotgun (WGS) entry which is preliminary data.</text>
</comment>
<evidence type="ECO:0000256" key="3">
    <source>
        <dbReference type="ARBA" id="ARBA00022553"/>
    </source>
</evidence>
<comment type="catalytic activity">
    <reaction evidence="1">
        <text>ATP + protein L-histidine = ADP + protein N-phospho-L-histidine.</text>
        <dbReference type="EC" id="2.7.13.3"/>
    </reaction>
</comment>
<dbReference type="InterPro" id="IPR003594">
    <property type="entry name" value="HATPase_dom"/>
</dbReference>
<evidence type="ECO:0000313" key="13">
    <source>
        <dbReference type="EMBL" id="MBM6498493.1"/>
    </source>
</evidence>
<dbReference type="Gene3D" id="3.40.50.2300">
    <property type="match status" value="1"/>
</dbReference>
<keyword evidence="4" id="KW-0677">Repeat</keyword>
<evidence type="ECO:0000256" key="5">
    <source>
        <dbReference type="ARBA" id="ARBA00022803"/>
    </source>
</evidence>
<evidence type="ECO:0000256" key="2">
    <source>
        <dbReference type="ARBA" id="ARBA00012438"/>
    </source>
</evidence>